<dbReference type="InterPro" id="IPR005263">
    <property type="entry name" value="DapA"/>
</dbReference>
<comment type="similarity">
    <text evidence="3 12 13">Belongs to the DapA family.</text>
</comment>
<feature type="site" description="Part of a proton relay during catalysis" evidence="12">
    <location>
        <position position="45"/>
    </location>
</feature>
<comment type="subunit">
    <text evidence="12">Homotetramer; dimer of dimers.</text>
</comment>
<dbReference type="Gene3D" id="3.20.20.70">
    <property type="entry name" value="Aldolase class I"/>
    <property type="match status" value="1"/>
</dbReference>
<sequence length="300" mass="32285">MQLRGLYTALVTPFAENGSIDRGSLKRLVDFQIANGVDGLVPVGSTGESPTVSHTENIEVIEEVIRYADGRIPVIAGTGSNSTAEAVRMTKQAAAIGAAASLQVAPYYNRPTQEGLYRHFCTIADETGLPLIIYNIPGRTACNITPETIQRISRNSQVIGIKEAAGSIPQAMEIISQRPKNFGVVAGDDNLTLPLIQLGADGVISVASNLIPGHMQQLVTAALKDQVETARSLHYQLLPLFKALFWETNPIPIKYALASRGIIAHNRLRLPLTELAPELHAAMDELLKSTPVEPLHATAE</sequence>
<evidence type="ECO:0000256" key="11">
    <source>
        <dbReference type="ARBA" id="ARBA00047836"/>
    </source>
</evidence>
<proteinExistence type="inferred from homology"/>
<dbReference type="InterPro" id="IPR013785">
    <property type="entry name" value="Aldolase_TIM"/>
</dbReference>
<evidence type="ECO:0000256" key="12">
    <source>
        <dbReference type="HAMAP-Rule" id="MF_00418"/>
    </source>
</evidence>
<dbReference type="Pfam" id="PF00701">
    <property type="entry name" value="DHDPS"/>
    <property type="match status" value="1"/>
</dbReference>
<dbReference type="GO" id="GO:0019877">
    <property type="term" value="P:diaminopimelate biosynthetic process"/>
    <property type="evidence" value="ECO:0007669"/>
    <property type="project" value="UniProtKB-UniRule"/>
</dbReference>
<keyword evidence="7 12" id="KW-0220">Diaminopimelate biosynthesis</keyword>
<dbReference type="KEGG" id="sfc:Spiaf_2205"/>
<organism evidence="16 17">
    <name type="scientific">Spirochaeta africana (strain ATCC 700263 / DSM 8902 / Z-7692)</name>
    <dbReference type="NCBI Taxonomy" id="889378"/>
    <lineage>
        <taxon>Bacteria</taxon>
        <taxon>Pseudomonadati</taxon>
        <taxon>Spirochaetota</taxon>
        <taxon>Spirochaetia</taxon>
        <taxon>Spirochaetales</taxon>
        <taxon>Spirochaetaceae</taxon>
        <taxon>Spirochaeta</taxon>
    </lineage>
</organism>
<dbReference type="OrthoDB" id="9782828at2"/>
<dbReference type="PATRIC" id="fig|889378.3.peg.2181"/>
<dbReference type="SUPFAM" id="SSF51569">
    <property type="entry name" value="Aldolase"/>
    <property type="match status" value="1"/>
</dbReference>
<evidence type="ECO:0000256" key="2">
    <source>
        <dbReference type="ARBA" id="ARBA00005120"/>
    </source>
</evidence>
<evidence type="ECO:0000256" key="10">
    <source>
        <dbReference type="ARBA" id="ARBA00023270"/>
    </source>
</evidence>
<dbReference type="PANTHER" id="PTHR12128">
    <property type="entry name" value="DIHYDRODIPICOLINATE SYNTHASE"/>
    <property type="match status" value="1"/>
</dbReference>
<evidence type="ECO:0000256" key="9">
    <source>
        <dbReference type="ARBA" id="ARBA00023239"/>
    </source>
</evidence>
<evidence type="ECO:0000256" key="13">
    <source>
        <dbReference type="PIRNR" id="PIRNR001365"/>
    </source>
</evidence>
<evidence type="ECO:0000256" key="6">
    <source>
        <dbReference type="ARBA" id="ARBA00022605"/>
    </source>
</evidence>
<feature type="active site" description="Proton donor/acceptor" evidence="12 14">
    <location>
        <position position="134"/>
    </location>
</feature>
<dbReference type="STRING" id="889378.Spiaf_2205"/>
<evidence type="ECO:0000256" key="15">
    <source>
        <dbReference type="PIRSR" id="PIRSR001365-2"/>
    </source>
</evidence>
<dbReference type="PANTHER" id="PTHR12128:SF66">
    <property type="entry name" value="4-HYDROXY-2-OXOGLUTARATE ALDOLASE, MITOCHONDRIAL"/>
    <property type="match status" value="1"/>
</dbReference>
<dbReference type="Proteomes" id="UP000007383">
    <property type="component" value="Chromosome"/>
</dbReference>
<keyword evidence="17" id="KW-1185">Reference proteome</keyword>
<keyword evidence="8 12" id="KW-0457">Lysine biosynthesis</keyword>
<dbReference type="PROSITE" id="PS00665">
    <property type="entry name" value="DHDPS_1"/>
    <property type="match status" value="1"/>
</dbReference>
<dbReference type="CDD" id="cd00950">
    <property type="entry name" value="DHDPS"/>
    <property type="match status" value="1"/>
</dbReference>
<reference evidence="17" key="1">
    <citation type="journal article" date="2013" name="Stand. Genomic Sci.">
        <title>Complete genome sequence of the halophilic bacterium Spirochaeta africana type strain (Z-7692(T)) from the alkaline Lake Magadi in the East African Rift.</title>
        <authorList>
            <person name="Liolos K."/>
            <person name="Abt B."/>
            <person name="Scheuner C."/>
            <person name="Teshima H."/>
            <person name="Held B."/>
            <person name="Lapidus A."/>
            <person name="Nolan M."/>
            <person name="Lucas S."/>
            <person name="Deshpande S."/>
            <person name="Cheng J.F."/>
            <person name="Tapia R."/>
            <person name="Goodwin L.A."/>
            <person name="Pitluck S."/>
            <person name="Pagani I."/>
            <person name="Ivanova N."/>
            <person name="Mavromatis K."/>
            <person name="Mikhailova N."/>
            <person name="Huntemann M."/>
            <person name="Pati A."/>
            <person name="Chen A."/>
            <person name="Palaniappan K."/>
            <person name="Land M."/>
            <person name="Rohde M."/>
            <person name="Tindall B.J."/>
            <person name="Detter J.C."/>
            <person name="Goker M."/>
            <person name="Bristow J."/>
            <person name="Eisen J.A."/>
            <person name="Markowitz V."/>
            <person name="Hugenholtz P."/>
            <person name="Woyke T."/>
            <person name="Klenk H.P."/>
            <person name="Kyrpides N.C."/>
        </authorList>
    </citation>
    <scope>NUCLEOTIDE SEQUENCE</scope>
    <source>
        <strain evidence="17">ATCC 700263 / DSM 8902 / Z-7692</strain>
    </source>
</reference>
<dbReference type="NCBIfam" id="TIGR00674">
    <property type="entry name" value="dapA"/>
    <property type="match status" value="1"/>
</dbReference>
<dbReference type="AlphaFoldDB" id="H9UL48"/>
<evidence type="ECO:0000256" key="8">
    <source>
        <dbReference type="ARBA" id="ARBA00023154"/>
    </source>
</evidence>
<dbReference type="InterPro" id="IPR020624">
    <property type="entry name" value="Schiff_base-form_aldolases_CS"/>
</dbReference>
<evidence type="ECO:0000256" key="1">
    <source>
        <dbReference type="ARBA" id="ARBA00003294"/>
    </source>
</evidence>
<dbReference type="EMBL" id="CP003282">
    <property type="protein sequence ID" value="AFG38241.1"/>
    <property type="molecule type" value="Genomic_DNA"/>
</dbReference>
<protein>
    <recommendedName>
        <fullName evidence="4 12">4-hydroxy-tetrahydrodipicolinate synthase</fullName>
        <shortName evidence="12">HTPA synthase</shortName>
        <ecNumber evidence="4 12">4.3.3.7</ecNumber>
    </recommendedName>
</protein>
<evidence type="ECO:0000256" key="7">
    <source>
        <dbReference type="ARBA" id="ARBA00022915"/>
    </source>
</evidence>
<keyword evidence="10 12" id="KW-0704">Schiff base</keyword>
<evidence type="ECO:0000256" key="5">
    <source>
        <dbReference type="ARBA" id="ARBA00022490"/>
    </source>
</evidence>
<keyword evidence="6 12" id="KW-0028">Amino-acid biosynthesis</keyword>
<dbReference type="GO" id="GO:0005737">
    <property type="term" value="C:cytoplasm"/>
    <property type="evidence" value="ECO:0007669"/>
    <property type="project" value="UniProtKB-SubCell"/>
</dbReference>
<dbReference type="InterPro" id="IPR002220">
    <property type="entry name" value="DapA-like"/>
</dbReference>
<gene>
    <name evidence="12" type="primary">dapA</name>
    <name evidence="16" type="ordered locus">Spiaf_2205</name>
</gene>
<evidence type="ECO:0000256" key="14">
    <source>
        <dbReference type="PIRSR" id="PIRSR001365-1"/>
    </source>
</evidence>
<keyword evidence="9 12" id="KW-0456">Lyase</keyword>
<keyword evidence="5 12" id="KW-0963">Cytoplasm</keyword>
<dbReference type="eggNOG" id="COG0329">
    <property type="taxonomic scope" value="Bacteria"/>
</dbReference>
<dbReference type="HOGENOM" id="CLU_049343_7_1_12"/>
<evidence type="ECO:0000313" key="16">
    <source>
        <dbReference type="EMBL" id="AFG38241.1"/>
    </source>
</evidence>
<evidence type="ECO:0000313" key="17">
    <source>
        <dbReference type="Proteomes" id="UP000007383"/>
    </source>
</evidence>
<comment type="catalytic activity">
    <reaction evidence="11 12">
        <text>L-aspartate 4-semialdehyde + pyruvate = (2S,4S)-4-hydroxy-2,3,4,5-tetrahydrodipicolinate + H2O + H(+)</text>
        <dbReference type="Rhea" id="RHEA:34171"/>
        <dbReference type="ChEBI" id="CHEBI:15361"/>
        <dbReference type="ChEBI" id="CHEBI:15377"/>
        <dbReference type="ChEBI" id="CHEBI:15378"/>
        <dbReference type="ChEBI" id="CHEBI:67139"/>
        <dbReference type="ChEBI" id="CHEBI:537519"/>
        <dbReference type="EC" id="4.3.3.7"/>
    </reaction>
</comment>
<dbReference type="HAMAP" id="MF_00418">
    <property type="entry name" value="DapA"/>
    <property type="match status" value="1"/>
</dbReference>
<dbReference type="PRINTS" id="PR00146">
    <property type="entry name" value="DHPICSNTHASE"/>
</dbReference>
<dbReference type="InterPro" id="IPR020625">
    <property type="entry name" value="Schiff_base-form_aldolases_AS"/>
</dbReference>
<dbReference type="EC" id="4.3.3.7" evidence="4 12"/>
<feature type="binding site" evidence="12 15">
    <location>
        <position position="204"/>
    </location>
    <ligand>
        <name>pyruvate</name>
        <dbReference type="ChEBI" id="CHEBI:15361"/>
    </ligand>
</feature>
<dbReference type="UniPathway" id="UPA00034">
    <property type="reaction ID" value="UER00017"/>
</dbReference>
<comment type="function">
    <text evidence="1 12">Catalyzes the condensation of (S)-aspartate-beta-semialdehyde [(S)-ASA] and pyruvate to 4-hydroxy-tetrahydrodipicolinate (HTPA).</text>
</comment>
<dbReference type="GO" id="GO:0009089">
    <property type="term" value="P:lysine biosynthetic process via diaminopimelate"/>
    <property type="evidence" value="ECO:0007669"/>
    <property type="project" value="UniProtKB-UniRule"/>
</dbReference>
<dbReference type="SMART" id="SM01130">
    <property type="entry name" value="DHDPS"/>
    <property type="match status" value="1"/>
</dbReference>
<feature type="binding site" evidence="12 15">
    <location>
        <position position="46"/>
    </location>
    <ligand>
        <name>pyruvate</name>
        <dbReference type="ChEBI" id="CHEBI:15361"/>
    </ligand>
</feature>
<comment type="subcellular location">
    <subcellularLocation>
        <location evidence="12">Cytoplasm</location>
    </subcellularLocation>
</comment>
<evidence type="ECO:0000256" key="3">
    <source>
        <dbReference type="ARBA" id="ARBA00007592"/>
    </source>
</evidence>
<dbReference type="PIRSF" id="PIRSF001365">
    <property type="entry name" value="DHDPS"/>
    <property type="match status" value="1"/>
</dbReference>
<feature type="active site" description="Schiff-base intermediate with substrate" evidence="12 14">
    <location>
        <position position="162"/>
    </location>
</feature>
<comment type="pathway">
    <text evidence="2 12">Amino-acid biosynthesis; L-lysine biosynthesis via DAP pathway; (S)-tetrahydrodipicolinate from L-aspartate: step 3/4.</text>
</comment>
<accession>H9UL48</accession>
<dbReference type="PROSITE" id="PS00666">
    <property type="entry name" value="DHDPS_2"/>
    <property type="match status" value="1"/>
</dbReference>
<evidence type="ECO:0000256" key="4">
    <source>
        <dbReference type="ARBA" id="ARBA00012086"/>
    </source>
</evidence>
<comment type="caution">
    <text evidence="12">Was originally thought to be a dihydrodipicolinate synthase (DHDPS), catalyzing the condensation of (S)-aspartate-beta-semialdehyde [(S)-ASA] and pyruvate to dihydrodipicolinate (DHDP). However, it was shown in E.coli that the product of the enzymatic reaction is not dihydrodipicolinate but in fact (4S)-4-hydroxy-2,3,4,5-tetrahydro-(2S)-dipicolinic acid (HTPA), and that the consecutive dehydration reaction leading to DHDP is not spontaneous but catalyzed by DapB.</text>
</comment>
<feature type="site" description="Part of a proton relay during catalysis" evidence="12">
    <location>
        <position position="108"/>
    </location>
</feature>
<dbReference type="GO" id="GO:0008840">
    <property type="term" value="F:4-hydroxy-tetrahydrodipicolinate synthase activity"/>
    <property type="evidence" value="ECO:0007669"/>
    <property type="project" value="UniProtKB-UniRule"/>
</dbReference>
<name>H9UL48_SPIAZ</name>